<keyword evidence="7 10" id="KW-1133">Transmembrane helix</keyword>
<feature type="transmembrane region" description="Helical" evidence="10">
    <location>
        <begin position="137"/>
        <end position="158"/>
    </location>
</feature>
<comment type="caution">
    <text evidence="11">The sequence shown here is derived from an EMBL/GenBank/DDBJ whole genome shotgun (WGS) entry which is preliminary data.</text>
</comment>
<evidence type="ECO:0000256" key="4">
    <source>
        <dbReference type="ARBA" id="ARBA00022448"/>
    </source>
</evidence>
<dbReference type="GO" id="GO:0042910">
    <property type="term" value="F:xenobiotic transmembrane transporter activity"/>
    <property type="evidence" value="ECO:0007669"/>
    <property type="project" value="InterPro"/>
</dbReference>
<evidence type="ECO:0000256" key="10">
    <source>
        <dbReference type="SAM" id="Phobius"/>
    </source>
</evidence>
<feature type="transmembrane region" description="Helical" evidence="10">
    <location>
        <begin position="170"/>
        <end position="190"/>
    </location>
</feature>
<name>A0AAE3AGZ3_9FIRM</name>
<keyword evidence="8 10" id="KW-0472">Membrane</keyword>
<dbReference type="EMBL" id="JAJEQC010000005">
    <property type="protein sequence ID" value="MCC2136605.1"/>
    <property type="molecule type" value="Genomic_DNA"/>
</dbReference>
<dbReference type="GO" id="GO:0005886">
    <property type="term" value="C:plasma membrane"/>
    <property type="evidence" value="ECO:0007669"/>
    <property type="project" value="UniProtKB-SubCell"/>
</dbReference>
<feature type="transmembrane region" description="Helical" evidence="10">
    <location>
        <begin position="196"/>
        <end position="217"/>
    </location>
</feature>
<keyword evidence="4" id="KW-0813">Transport</keyword>
<accession>A0AAE3AGZ3</accession>
<comment type="subcellular location">
    <subcellularLocation>
        <location evidence="1">Cell membrane</location>
        <topology evidence="1">Multi-pass membrane protein</topology>
    </subcellularLocation>
</comment>
<gene>
    <name evidence="11" type="ORF">LKD31_06205</name>
</gene>
<protein>
    <recommendedName>
        <fullName evidence="3">Multidrug export protein MepA</fullName>
    </recommendedName>
</protein>
<comment type="similarity">
    <text evidence="2">Belongs to the multi antimicrobial extrusion (MATE) (TC 2.A.66.1) family. MepA subfamily.</text>
</comment>
<dbReference type="InterPro" id="IPR045070">
    <property type="entry name" value="MATE_MepA-like"/>
</dbReference>
<evidence type="ECO:0000256" key="2">
    <source>
        <dbReference type="ARBA" id="ARBA00008417"/>
    </source>
</evidence>
<dbReference type="CDD" id="cd13143">
    <property type="entry name" value="MATE_MepA_like"/>
    <property type="match status" value="1"/>
</dbReference>
<feature type="transmembrane region" description="Helical" evidence="10">
    <location>
        <begin position="238"/>
        <end position="263"/>
    </location>
</feature>
<evidence type="ECO:0000256" key="8">
    <source>
        <dbReference type="ARBA" id="ARBA00023136"/>
    </source>
</evidence>
<dbReference type="GO" id="GO:0046677">
    <property type="term" value="P:response to antibiotic"/>
    <property type="evidence" value="ECO:0007669"/>
    <property type="project" value="UniProtKB-KW"/>
</dbReference>
<dbReference type="InterPro" id="IPR051327">
    <property type="entry name" value="MATE_MepA_subfamily"/>
</dbReference>
<dbReference type="PANTHER" id="PTHR43823">
    <property type="entry name" value="SPORULATION PROTEIN YKVU"/>
    <property type="match status" value="1"/>
</dbReference>
<feature type="transmembrane region" description="Helical" evidence="10">
    <location>
        <begin position="283"/>
        <end position="309"/>
    </location>
</feature>
<keyword evidence="9" id="KW-0046">Antibiotic resistance</keyword>
<keyword evidence="6 10" id="KW-0812">Transmembrane</keyword>
<evidence type="ECO:0000256" key="3">
    <source>
        <dbReference type="ARBA" id="ARBA00022106"/>
    </source>
</evidence>
<evidence type="ECO:0000313" key="12">
    <source>
        <dbReference type="Proteomes" id="UP001199424"/>
    </source>
</evidence>
<feature type="transmembrane region" description="Helical" evidence="10">
    <location>
        <begin position="95"/>
        <end position="117"/>
    </location>
</feature>
<evidence type="ECO:0000256" key="1">
    <source>
        <dbReference type="ARBA" id="ARBA00004651"/>
    </source>
</evidence>
<dbReference type="GO" id="GO:0015297">
    <property type="term" value="F:antiporter activity"/>
    <property type="evidence" value="ECO:0007669"/>
    <property type="project" value="InterPro"/>
</dbReference>
<keyword evidence="12" id="KW-1185">Reference proteome</keyword>
<dbReference type="InterPro" id="IPR048279">
    <property type="entry name" value="MdtK-like"/>
</dbReference>
<dbReference type="AlphaFoldDB" id="A0AAE3AGZ3"/>
<dbReference type="RefSeq" id="WP_308449063.1">
    <property type="nucleotide sequence ID" value="NZ_JAJEQC010000005.1"/>
</dbReference>
<evidence type="ECO:0000256" key="7">
    <source>
        <dbReference type="ARBA" id="ARBA00022989"/>
    </source>
</evidence>
<feature type="transmembrane region" description="Helical" evidence="10">
    <location>
        <begin position="321"/>
        <end position="344"/>
    </location>
</feature>
<evidence type="ECO:0000313" key="11">
    <source>
        <dbReference type="EMBL" id="MCC2136605.1"/>
    </source>
</evidence>
<proteinExistence type="inferred from homology"/>
<dbReference type="InterPro" id="IPR002528">
    <property type="entry name" value="MATE_fam"/>
</dbReference>
<organism evidence="11 12">
    <name type="scientific">Hominenteromicrobium mulieris</name>
    <dbReference type="NCBI Taxonomy" id="2885357"/>
    <lineage>
        <taxon>Bacteria</taxon>
        <taxon>Bacillati</taxon>
        <taxon>Bacillota</taxon>
        <taxon>Clostridia</taxon>
        <taxon>Eubacteriales</taxon>
        <taxon>Oscillospiraceae</taxon>
        <taxon>Hominenteromicrobium</taxon>
    </lineage>
</organism>
<dbReference type="Proteomes" id="UP001199424">
    <property type="component" value="Unassembled WGS sequence"/>
</dbReference>
<sequence>MKFTNDLGSDNIKGLVWTLAVPSMLSQLVSVLYSIVDRMYIGNIPSNGTQALAGVGVCGPIVTLISSFAFLVGIGGAPLVSINLGEKNIDAAKKVIANCFVYILALAVPVTVLAYIFRRPILLTFGATEAVYPYAETYFSLYLIGTVFALTATGMNQFIITQGHSRSGMFSVLIGAIINIVLDPIFIFALHMGVAGAAIATVISQVASCAFVLCVLFGKHIEVPITFGGYDLKVIGRVTSIGMSAFLIILFDNVMLISLNMMLQRYGGDNSDMLLTCNTIVQSFELLITMPLGGLTMGTQTILGYNLGARRPEKILRAQRYIFVIAVSFCALMTLAAQTIPHLFAGIFTKEPEYIAMTARLIRIYTRGTVLLGMQYEIVDGFTGMGVVKIALPLSVFRKVVFFACIFILPRFLPIEQIFFCEPISDIFPPLVSILVYALTIKRVINRGPQKQIA</sequence>
<evidence type="ECO:0000256" key="5">
    <source>
        <dbReference type="ARBA" id="ARBA00022475"/>
    </source>
</evidence>
<dbReference type="NCBIfam" id="TIGR00797">
    <property type="entry name" value="matE"/>
    <property type="match status" value="1"/>
</dbReference>
<dbReference type="PANTHER" id="PTHR43823:SF3">
    <property type="entry name" value="MULTIDRUG EXPORT PROTEIN MEPA"/>
    <property type="match status" value="1"/>
</dbReference>
<evidence type="ECO:0000256" key="9">
    <source>
        <dbReference type="ARBA" id="ARBA00023251"/>
    </source>
</evidence>
<dbReference type="PIRSF" id="PIRSF006603">
    <property type="entry name" value="DinF"/>
    <property type="match status" value="1"/>
</dbReference>
<keyword evidence="5" id="KW-1003">Cell membrane</keyword>
<feature type="transmembrane region" description="Helical" evidence="10">
    <location>
        <begin position="12"/>
        <end position="36"/>
    </location>
</feature>
<evidence type="ECO:0000256" key="6">
    <source>
        <dbReference type="ARBA" id="ARBA00022692"/>
    </source>
</evidence>
<feature type="transmembrane region" description="Helical" evidence="10">
    <location>
        <begin position="51"/>
        <end position="74"/>
    </location>
</feature>
<reference evidence="11" key="1">
    <citation type="submission" date="2021-10" db="EMBL/GenBank/DDBJ databases">
        <title>Anaerobic single-cell dispensing facilitates the cultivation of human gut bacteria.</title>
        <authorList>
            <person name="Afrizal A."/>
        </authorList>
    </citation>
    <scope>NUCLEOTIDE SEQUENCE</scope>
    <source>
        <strain evidence="11">CLA-AA-H250</strain>
    </source>
</reference>
<dbReference type="Pfam" id="PF01554">
    <property type="entry name" value="MatE"/>
    <property type="match status" value="2"/>
</dbReference>